<feature type="transmembrane region" description="Helical" evidence="1">
    <location>
        <begin position="170"/>
        <end position="195"/>
    </location>
</feature>
<dbReference type="PANTHER" id="PTHR43471">
    <property type="entry name" value="ABC TRANSPORTER PERMEASE"/>
    <property type="match status" value="1"/>
</dbReference>
<dbReference type="EMBL" id="LFZW01000001">
    <property type="protein sequence ID" value="KMY52313.1"/>
    <property type="molecule type" value="Genomic_DNA"/>
</dbReference>
<feature type="transmembrane region" description="Helical" evidence="1">
    <location>
        <begin position="18"/>
        <end position="35"/>
    </location>
</feature>
<feature type="transmembrane region" description="Helical" evidence="1">
    <location>
        <begin position="103"/>
        <end position="124"/>
    </location>
</feature>
<dbReference type="GO" id="GO:0140359">
    <property type="term" value="F:ABC-type transporter activity"/>
    <property type="evidence" value="ECO:0007669"/>
    <property type="project" value="InterPro"/>
</dbReference>
<dbReference type="Pfam" id="PF12679">
    <property type="entry name" value="ABC2_membrane_2"/>
    <property type="match status" value="1"/>
</dbReference>
<evidence type="ECO:0000313" key="3">
    <source>
        <dbReference type="Proteomes" id="UP000037146"/>
    </source>
</evidence>
<proteinExistence type="predicted"/>
<keyword evidence="3" id="KW-1185">Reference proteome</keyword>
<dbReference type="PATRIC" id="fig|1679170.3.peg.2436"/>
<keyword evidence="1" id="KW-0472">Membrane</keyword>
<dbReference type="GO" id="GO:0005886">
    <property type="term" value="C:plasma membrane"/>
    <property type="evidence" value="ECO:0007669"/>
    <property type="project" value="UniProtKB-SubCell"/>
</dbReference>
<feature type="transmembrane region" description="Helical" evidence="1">
    <location>
        <begin position="55"/>
        <end position="73"/>
    </location>
</feature>
<keyword evidence="1" id="KW-0812">Transmembrane</keyword>
<comment type="caution">
    <text evidence="2">The sequence shown here is derived from an EMBL/GenBank/DDBJ whole genome shotgun (WGS) entry which is preliminary data.</text>
</comment>
<dbReference type="RefSeq" id="WP_049683689.1">
    <property type="nucleotide sequence ID" value="NZ_LFZW01000001.1"/>
</dbReference>
<keyword evidence="1" id="KW-1133">Transmembrane helix</keyword>
<dbReference type="OrthoDB" id="2680264at2"/>
<reference evidence="3" key="1">
    <citation type="submission" date="2015-07" db="EMBL/GenBank/DDBJ databases">
        <title>Genome sequencing project for genomic taxonomy and phylogenomics of Bacillus-like bacteria.</title>
        <authorList>
            <person name="Liu B."/>
            <person name="Wang J."/>
            <person name="Zhu Y."/>
            <person name="Liu G."/>
            <person name="Chen Q."/>
            <person name="Chen Z."/>
            <person name="Lan J."/>
            <person name="Che J."/>
            <person name="Ge C."/>
            <person name="Shi H."/>
            <person name="Pan Z."/>
            <person name="Liu X."/>
        </authorList>
    </citation>
    <scope>NUCLEOTIDE SEQUENCE [LARGE SCALE GENOMIC DNA]</scope>
    <source>
        <strain evidence="3">FJAT-27997</strain>
    </source>
</reference>
<sequence>MWNIWRSELRMTIRQRSYYSFLVLWVAVLSLLFLVQKSAPSLSGYTNMTGTVVNVALYIIPLFMLIIGSFSIANEMENGQWRLLNTYPLFSMSYISGKIGGQFTAQTIVFTFSYGISLAIGLVSGNGFSSEWLWSIYFFSISLIFFFLVLGITLGCFVSTRWQALSISVIIWFFLIMIWPTALIGVLGLVPYPWIAPLMKLALIVNPAEFIRVSLVINLDGGAVFGQAYDSLVPFLDPPYGILNYILYFIGFLAITLLFSMLMLEWRKRR</sequence>
<dbReference type="AlphaFoldDB" id="A0A0K9H075"/>
<dbReference type="Proteomes" id="UP000037146">
    <property type="component" value="Unassembled WGS sequence"/>
</dbReference>
<organism evidence="2 3">
    <name type="scientific">Peribacillus loiseleuriae</name>
    <dbReference type="NCBI Taxonomy" id="1679170"/>
    <lineage>
        <taxon>Bacteria</taxon>
        <taxon>Bacillati</taxon>
        <taxon>Bacillota</taxon>
        <taxon>Bacilli</taxon>
        <taxon>Bacillales</taxon>
        <taxon>Bacillaceae</taxon>
        <taxon>Peribacillus</taxon>
    </lineage>
</organism>
<dbReference type="STRING" id="1679170.AC625_10875"/>
<protein>
    <submittedName>
        <fullName evidence="2">ABC transporter permease</fullName>
    </submittedName>
</protein>
<evidence type="ECO:0000313" key="2">
    <source>
        <dbReference type="EMBL" id="KMY52313.1"/>
    </source>
</evidence>
<accession>A0A0K9H075</accession>
<gene>
    <name evidence="2" type="ORF">AC625_10875</name>
</gene>
<feature type="transmembrane region" description="Helical" evidence="1">
    <location>
        <begin position="136"/>
        <end position="158"/>
    </location>
</feature>
<feature type="transmembrane region" description="Helical" evidence="1">
    <location>
        <begin position="242"/>
        <end position="264"/>
    </location>
</feature>
<evidence type="ECO:0000256" key="1">
    <source>
        <dbReference type="SAM" id="Phobius"/>
    </source>
</evidence>
<name>A0A0K9H075_9BACI</name>